<dbReference type="Pfam" id="PF22022">
    <property type="entry name" value="Phage_int_M"/>
    <property type="match status" value="1"/>
</dbReference>
<dbReference type="InterPro" id="IPR050808">
    <property type="entry name" value="Phage_Integrase"/>
</dbReference>
<dbReference type="Gene3D" id="3.30.160.390">
    <property type="entry name" value="Integrase, DNA-binding domain"/>
    <property type="match status" value="1"/>
</dbReference>
<gene>
    <name evidence="8" type="ORF">GCM10009108_26370</name>
</gene>
<dbReference type="InterPro" id="IPR013762">
    <property type="entry name" value="Integrase-like_cat_sf"/>
</dbReference>
<dbReference type="EMBL" id="BAAAEX010000013">
    <property type="protein sequence ID" value="GAA0782922.1"/>
    <property type="molecule type" value="Genomic_DNA"/>
</dbReference>
<reference evidence="8 9" key="1">
    <citation type="journal article" date="2019" name="Int. J. Syst. Evol. Microbiol.">
        <title>The Global Catalogue of Microorganisms (GCM) 10K type strain sequencing project: providing services to taxonomists for standard genome sequencing and annotation.</title>
        <authorList>
            <consortium name="The Broad Institute Genomics Platform"/>
            <consortium name="The Broad Institute Genome Sequencing Center for Infectious Disease"/>
            <person name="Wu L."/>
            <person name="Ma J."/>
        </authorList>
    </citation>
    <scope>NUCLEOTIDE SEQUENCE [LARGE SCALE GENOMIC DNA]</scope>
    <source>
        <strain evidence="8 9">JCM 15515</strain>
    </source>
</reference>
<dbReference type="InterPro" id="IPR038488">
    <property type="entry name" value="Integrase_DNA-bd_sf"/>
</dbReference>
<name>A0ABN1L1R7_9BURK</name>
<protein>
    <submittedName>
        <fullName evidence="8">Site-specific integrase</fullName>
    </submittedName>
</protein>
<evidence type="ECO:0000259" key="7">
    <source>
        <dbReference type="PROSITE" id="PS51900"/>
    </source>
</evidence>
<dbReference type="PROSITE" id="PS51898">
    <property type="entry name" value="TYR_RECOMBINASE"/>
    <property type="match status" value="1"/>
</dbReference>
<evidence type="ECO:0000259" key="6">
    <source>
        <dbReference type="PROSITE" id="PS51898"/>
    </source>
</evidence>
<dbReference type="InterPro" id="IPR010998">
    <property type="entry name" value="Integrase_recombinase_N"/>
</dbReference>
<evidence type="ECO:0000256" key="2">
    <source>
        <dbReference type="ARBA" id="ARBA00022908"/>
    </source>
</evidence>
<dbReference type="Pfam" id="PF00589">
    <property type="entry name" value="Phage_integrase"/>
    <property type="match status" value="1"/>
</dbReference>
<dbReference type="InterPro" id="IPR044068">
    <property type="entry name" value="CB"/>
</dbReference>
<comment type="caution">
    <text evidence="8">The sequence shown here is derived from an EMBL/GenBank/DDBJ whole genome shotgun (WGS) entry which is preliminary data.</text>
</comment>
<dbReference type="PROSITE" id="PS51900">
    <property type="entry name" value="CB"/>
    <property type="match status" value="1"/>
</dbReference>
<dbReference type="PANTHER" id="PTHR30629:SF2">
    <property type="entry name" value="PROPHAGE INTEGRASE INTS-RELATED"/>
    <property type="match status" value="1"/>
</dbReference>
<dbReference type="InterPro" id="IPR053876">
    <property type="entry name" value="Phage_int_M"/>
</dbReference>
<evidence type="ECO:0000313" key="8">
    <source>
        <dbReference type="EMBL" id="GAA0782922.1"/>
    </source>
</evidence>
<keyword evidence="2" id="KW-0229">DNA integration</keyword>
<evidence type="ECO:0000313" key="9">
    <source>
        <dbReference type="Proteomes" id="UP001500573"/>
    </source>
</evidence>
<dbReference type="InterPro" id="IPR002104">
    <property type="entry name" value="Integrase_catalytic"/>
</dbReference>
<accession>A0ABN1L1R7</accession>
<dbReference type="InterPro" id="IPR011010">
    <property type="entry name" value="DNA_brk_join_enz"/>
</dbReference>
<evidence type="ECO:0000256" key="3">
    <source>
        <dbReference type="ARBA" id="ARBA00023125"/>
    </source>
</evidence>
<keyword evidence="4" id="KW-0233">DNA recombination</keyword>
<dbReference type="SUPFAM" id="SSF56349">
    <property type="entry name" value="DNA breaking-rejoining enzymes"/>
    <property type="match status" value="1"/>
</dbReference>
<evidence type="ECO:0000256" key="4">
    <source>
        <dbReference type="ARBA" id="ARBA00023172"/>
    </source>
</evidence>
<dbReference type="Gene3D" id="1.10.443.10">
    <property type="entry name" value="Intergrase catalytic core"/>
    <property type="match status" value="1"/>
</dbReference>
<dbReference type="InterPro" id="IPR025166">
    <property type="entry name" value="Integrase_DNA_bind_dom"/>
</dbReference>
<keyword evidence="3 5" id="KW-0238">DNA-binding</keyword>
<keyword evidence="9" id="KW-1185">Reference proteome</keyword>
<dbReference type="Gene3D" id="1.10.150.130">
    <property type="match status" value="1"/>
</dbReference>
<dbReference type="CDD" id="cd00801">
    <property type="entry name" value="INT_P4_C"/>
    <property type="match status" value="1"/>
</dbReference>
<evidence type="ECO:0000256" key="5">
    <source>
        <dbReference type="PROSITE-ProRule" id="PRU01248"/>
    </source>
</evidence>
<evidence type="ECO:0000256" key="1">
    <source>
        <dbReference type="ARBA" id="ARBA00008857"/>
    </source>
</evidence>
<organism evidence="8 9">
    <name type="scientific">Castellaniella ginsengisoli</name>
    <dbReference type="NCBI Taxonomy" id="546114"/>
    <lineage>
        <taxon>Bacteria</taxon>
        <taxon>Pseudomonadati</taxon>
        <taxon>Pseudomonadota</taxon>
        <taxon>Betaproteobacteria</taxon>
        <taxon>Burkholderiales</taxon>
        <taxon>Alcaligenaceae</taxon>
        <taxon>Castellaniella</taxon>
    </lineage>
</organism>
<dbReference type="RefSeq" id="WP_343839435.1">
    <property type="nucleotide sequence ID" value="NZ_BAAAEX010000013.1"/>
</dbReference>
<dbReference type="Pfam" id="PF13356">
    <property type="entry name" value="Arm-DNA-bind_3"/>
    <property type="match status" value="1"/>
</dbReference>
<proteinExistence type="inferred from homology"/>
<feature type="domain" description="Tyr recombinase" evidence="6">
    <location>
        <begin position="199"/>
        <end position="384"/>
    </location>
</feature>
<comment type="similarity">
    <text evidence="1">Belongs to the 'phage' integrase family.</text>
</comment>
<sequence>MLTDTILRNLKPRDKQYKVADRDGLYVAVSVTGAISFRYNYRLNGRSETLTFGRYGVGGVTLAEARNLLREAKQTIAAGVSPAQEKARSKDKLRGEKRFGTWAQDWLQGHDMAESTRDMRRSLYERDLKPFFANRLLHEITEEDVRSRADAILQRGAPATAVLAREIIMLVFRWASARGYKGSNPADGVPPSSIARFKARERSLGPDEIRLLYQYLNRVATTPVIRLAVKLLLLTMVRKSELIEATWDEINFTEALWTIPAERMKRRNPHNVYLSSQVLDILMAMKVCAGGSRWVLPGRYDPDVCMSKATLNQVTKLVWTSAQADGQDLPQFSPHDFRRTASTLLNEAGYNSDWIEKCLAHEQRGVRSVYNKAEYAEGRREMLQDWANRIDGWTQNPAGA</sequence>
<dbReference type="PANTHER" id="PTHR30629">
    <property type="entry name" value="PROPHAGE INTEGRASE"/>
    <property type="match status" value="1"/>
</dbReference>
<feature type="domain" description="Core-binding (CB)" evidence="7">
    <location>
        <begin position="97"/>
        <end position="176"/>
    </location>
</feature>
<dbReference type="Proteomes" id="UP001500573">
    <property type="component" value="Unassembled WGS sequence"/>
</dbReference>